<name>A0AAV9MRA2_9EURO</name>
<dbReference type="AlphaFoldDB" id="A0AAV9MRA2"/>
<dbReference type="Proteomes" id="UP001358417">
    <property type="component" value="Unassembled WGS sequence"/>
</dbReference>
<comment type="caution">
    <text evidence="2">The sequence shown here is derived from an EMBL/GenBank/DDBJ whole genome shotgun (WGS) entry which is preliminary data.</text>
</comment>
<reference evidence="2 3" key="1">
    <citation type="submission" date="2023-08" db="EMBL/GenBank/DDBJ databases">
        <title>Black Yeasts Isolated from many extreme environments.</title>
        <authorList>
            <person name="Coleine C."/>
            <person name="Stajich J.E."/>
            <person name="Selbmann L."/>
        </authorList>
    </citation>
    <scope>NUCLEOTIDE SEQUENCE [LARGE SCALE GENOMIC DNA]</scope>
    <source>
        <strain evidence="2 3">CCFEE 5792</strain>
    </source>
</reference>
<evidence type="ECO:0000313" key="3">
    <source>
        <dbReference type="Proteomes" id="UP001358417"/>
    </source>
</evidence>
<evidence type="ECO:0000313" key="2">
    <source>
        <dbReference type="EMBL" id="KAK5042885.1"/>
    </source>
</evidence>
<dbReference type="EMBL" id="JAVRRD010000072">
    <property type="protein sequence ID" value="KAK5042885.1"/>
    <property type="molecule type" value="Genomic_DNA"/>
</dbReference>
<feature type="region of interest" description="Disordered" evidence="1">
    <location>
        <begin position="25"/>
        <end position="52"/>
    </location>
</feature>
<proteinExistence type="predicted"/>
<protein>
    <submittedName>
        <fullName evidence="2">Uncharacterized protein</fullName>
    </submittedName>
</protein>
<dbReference type="GeneID" id="89980563"/>
<evidence type="ECO:0000256" key="1">
    <source>
        <dbReference type="SAM" id="MobiDB-lite"/>
    </source>
</evidence>
<dbReference type="RefSeq" id="XP_064699778.1">
    <property type="nucleotide sequence ID" value="XM_064855940.1"/>
</dbReference>
<feature type="region of interest" description="Disordered" evidence="1">
    <location>
        <begin position="156"/>
        <end position="187"/>
    </location>
</feature>
<keyword evidence="3" id="KW-1185">Reference proteome</keyword>
<organism evidence="2 3">
    <name type="scientific">Exophiala bonariae</name>
    <dbReference type="NCBI Taxonomy" id="1690606"/>
    <lineage>
        <taxon>Eukaryota</taxon>
        <taxon>Fungi</taxon>
        <taxon>Dikarya</taxon>
        <taxon>Ascomycota</taxon>
        <taxon>Pezizomycotina</taxon>
        <taxon>Eurotiomycetes</taxon>
        <taxon>Chaetothyriomycetidae</taxon>
        <taxon>Chaetothyriales</taxon>
        <taxon>Herpotrichiellaceae</taxon>
        <taxon>Exophiala</taxon>
    </lineage>
</organism>
<gene>
    <name evidence="2" type="ORF">LTR84_012418</name>
</gene>
<accession>A0AAV9MRA2</accession>
<sequence length="187" mass="20670">MSAFLADTPPRHVLFRNNCNEVADRAAKEAAARPNTRTSSDPLVEPSPERESTCVLTATTKTTIRQRMRAEWEQSWELAKQGRELYRLGVRPGKDLLTPHVGTHRATSSVMTQMRNGKIGLRGYLHAIIKPIPTNATAAMDVKLCDTSSWNAETGVRSDEECGQAELHAGTSSRFSAAHPSPYVQQR</sequence>